<feature type="non-terminal residue" evidence="1">
    <location>
        <position position="1"/>
    </location>
</feature>
<comment type="caution">
    <text evidence="1">The sequence shown here is derived from an EMBL/GenBank/DDBJ whole genome shotgun (WGS) entry which is preliminary data.</text>
</comment>
<dbReference type="AlphaFoldDB" id="A0A7J9L650"/>
<proteinExistence type="predicted"/>
<name>A0A7J9L650_GOSSC</name>
<gene>
    <name evidence="1" type="ORF">Goshw_026687</name>
</gene>
<dbReference type="Proteomes" id="UP000593576">
    <property type="component" value="Unassembled WGS sequence"/>
</dbReference>
<reference evidence="1 2" key="1">
    <citation type="journal article" date="2019" name="Genome Biol. Evol.">
        <title>Insights into the evolution of the New World diploid cottons (Gossypium, subgenus Houzingenia) based on genome sequencing.</title>
        <authorList>
            <person name="Grover C.E."/>
            <person name="Arick M.A. 2nd"/>
            <person name="Thrash A."/>
            <person name="Conover J.L."/>
            <person name="Sanders W.S."/>
            <person name="Peterson D.G."/>
            <person name="Frelichowski J.E."/>
            <person name="Scheffler J.A."/>
            <person name="Scheffler B.E."/>
            <person name="Wendel J.F."/>
        </authorList>
    </citation>
    <scope>NUCLEOTIDE SEQUENCE [LARGE SCALE GENOMIC DNA]</scope>
    <source>
        <strain evidence="1">1</strain>
        <tissue evidence="1">Leaf</tissue>
    </source>
</reference>
<protein>
    <recommendedName>
        <fullName evidence="3">RNase H type-1 domain-containing protein</fullName>
    </recommendedName>
</protein>
<keyword evidence="2" id="KW-1185">Reference proteome</keyword>
<accession>A0A7J9L650</accession>
<dbReference type="EMBL" id="JABFAF010000004">
    <property type="protein sequence ID" value="MBA0854151.1"/>
    <property type="molecule type" value="Genomic_DNA"/>
</dbReference>
<organism evidence="1 2">
    <name type="scientific">Gossypium schwendimanii</name>
    <name type="common">Cotton</name>
    <dbReference type="NCBI Taxonomy" id="34291"/>
    <lineage>
        <taxon>Eukaryota</taxon>
        <taxon>Viridiplantae</taxon>
        <taxon>Streptophyta</taxon>
        <taxon>Embryophyta</taxon>
        <taxon>Tracheophyta</taxon>
        <taxon>Spermatophyta</taxon>
        <taxon>Magnoliopsida</taxon>
        <taxon>eudicotyledons</taxon>
        <taxon>Gunneridae</taxon>
        <taxon>Pentapetalae</taxon>
        <taxon>rosids</taxon>
        <taxon>malvids</taxon>
        <taxon>Malvales</taxon>
        <taxon>Malvaceae</taxon>
        <taxon>Malvoideae</taxon>
        <taxon>Gossypium</taxon>
    </lineage>
</organism>
<evidence type="ECO:0000313" key="1">
    <source>
        <dbReference type="EMBL" id="MBA0854151.1"/>
    </source>
</evidence>
<dbReference type="OrthoDB" id="958248at2759"/>
<sequence>MGLDLGLSKVVIEGDNLSMIKKLYAQVIDKSVLSANIIDAKKTSEDLLDGAFICDSSGGDGQSAKRSGFSYCLMLERDEEIR</sequence>
<evidence type="ECO:0000313" key="2">
    <source>
        <dbReference type="Proteomes" id="UP000593576"/>
    </source>
</evidence>
<evidence type="ECO:0008006" key="3">
    <source>
        <dbReference type="Google" id="ProtNLM"/>
    </source>
</evidence>